<organism evidence="1 2">
    <name type="scientific">Emergencia timonensis</name>
    <dbReference type="NCBI Taxonomy" id="1776384"/>
    <lineage>
        <taxon>Bacteria</taxon>
        <taxon>Bacillati</taxon>
        <taxon>Bacillota</taxon>
        <taxon>Clostridia</taxon>
        <taxon>Peptostreptococcales</taxon>
        <taxon>Anaerovoracaceae</taxon>
        <taxon>Emergencia</taxon>
    </lineage>
</organism>
<evidence type="ECO:0000313" key="1">
    <source>
        <dbReference type="EMBL" id="RHJ87268.1"/>
    </source>
</evidence>
<dbReference type="Proteomes" id="UP000284841">
    <property type="component" value="Unassembled WGS sequence"/>
</dbReference>
<evidence type="ECO:0000313" key="2">
    <source>
        <dbReference type="Proteomes" id="UP000284841"/>
    </source>
</evidence>
<accession>A0A415E0Y9</accession>
<dbReference type="AlphaFoldDB" id="A0A415E0Y9"/>
<proteinExistence type="predicted"/>
<comment type="caution">
    <text evidence="1">The sequence shown here is derived from an EMBL/GenBank/DDBJ whole genome shotgun (WGS) entry which is preliminary data.</text>
</comment>
<reference evidence="1 2" key="1">
    <citation type="submission" date="2018-08" db="EMBL/GenBank/DDBJ databases">
        <title>A genome reference for cultivated species of the human gut microbiota.</title>
        <authorList>
            <person name="Zou Y."/>
            <person name="Xue W."/>
            <person name="Luo G."/>
        </authorList>
    </citation>
    <scope>NUCLEOTIDE SEQUENCE [LARGE SCALE GENOMIC DNA]</scope>
    <source>
        <strain evidence="1 2">AM07-24</strain>
    </source>
</reference>
<dbReference type="RefSeq" id="WP_118335797.1">
    <property type="nucleotide sequence ID" value="NZ_AP025567.1"/>
</dbReference>
<dbReference type="STRING" id="1776384.GCA_900086585_00738"/>
<dbReference type="OrthoDB" id="1776510at2"/>
<name>A0A415E0Y9_9FIRM</name>
<keyword evidence="2" id="KW-1185">Reference proteome</keyword>
<gene>
    <name evidence="1" type="ORF">DW099_11240</name>
</gene>
<protein>
    <recommendedName>
        <fullName evidence="3">Right-handed parallel beta-helix repeat-containing protein</fullName>
    </recommendedName>
</protein>
<sequence length="468" mass="50293">MNKTIKGMRMEKPARKESSNMLMMTDIIKGVNAVLNPGKPEINWFAPDPEAKAAIHIRDGRIDKSLSNSKALYGGTIDDQNLKNVKVVAYDGRDGGIYAEGPGSKVTVDGAYISTAGNGSGIGGPSSGAAVKRGASMTLKNAVINTSGRTRYSTAAEENATLRVYNSVIWSHGMPFGDEIPEPTELMSTPPPALEIKGNTRTHCTMSNSQSYFYNTKIICDGWAALSTESSEGFVYLEANDCDIICTKSGYGAYSDPGCHDVFNNCYIDTSCMMGIVAGNSDMTFNNCKAECGTYFGLMHCVNGWQEEVAEMIINGGEIHTAAEAFLIKSHNALIDLKNTNIQSGKGILVKTIINDDPCTTKVTEDVYGVNVRMKDMEIEGDLIHGDSERTMWVELTSTLIKGKMENVTLAMNTGSKWVATADSSITLITDINTAQIDAPEGVTITAIASETAEYTLASGGKFVVTEK</sequence>
<evidence type="ECO:0008006" key="3">
    <source>
        <dbReference type="Google" id="ProtNLM"/>
    </source>
</evidence>
<dbReference type="EMBL" id="QRMS01000003">
    <property type="protein sequence ID" value="RHJ87268.1"/>
    <property type="molecule type" value="Genomic_DNA"/>
</dbReference>